<protein>
    <submittedName>
        <fullName evidence="2">Uncharacterized protein</fullName>
    </submittedName>
</protein>
<proteinExistence type="predicted"/>
<sequence length="87" mass="9712">MKKLIIIVIAAISLAACTQNSRAKSFGGTAKITLPAGQKLVNVTWKDTQLWYITRPMRADETVETYTFNEESSWGVIEGTYVIKESK</sequence>
<name>A0A6J5RJ64_9CAUD</name>
<organism evidence="2">
    <name type="scientific">uncultured Caudovirales phage</name>
    <dbReference type="NCBI Taxonomy" id="2100421"/>
    <lineage>
        <taxon>Viruses</taxon>
        <taxon>Duplodnaviria</taxon>
        <taxon>Heunggongvirae</taxon>
        <taxon>Uroviricota</taxon>
        <taxon>Caudoviricetes</taxon>
        <taxon>Peduoviridae</taxon>
        <taxon>Maltschvirus</taxon>
        <taxon>Maltschvirus maltsch</taxon>
    </lineage>
</organism>
<dbReference type="EMBL" id="LR797195">
    <property type="protein sequence ID" value="CAB4193778.1"/>
    <property type="molecule type" value="Genomic_DNA"/>
</dbReference>
<evidence type="ECO:0000313" key="1">
    <source>
        <dbReference type="EMBL" id="CAB4175427.1"/>
    </source>
</evidence>
<gene>
    <name evidence="2" type="ORF">UFOVP1247_151</name>
    <name evidence="1" type="ORF">UFOVP970_191</name>
</gene>
<dbReference type="PROSITE" id="PS51257">
    <property type="entry name" value="PROKAR_LIPOPROTEIN"/>
    <property type="match status" value="1"/>
</dbReference>
<reference evidence="2" key="1">
    <citation type="submission" date="2020-05" db="EMBL/GenBank/DDBJ databases">
        <authorList>
            <person name="Chiriac C."/>
            <person name="Salcher M."/>
            <person name="Ghai R."/>
            <person name="Kavagutti S V."/>
        </authorList>
    </citation>
    <scope>NUCLEOTIDE SEQUENCE</scope>
</reference>
<accession>A0A6J5RJ64</accession>
<evidence type="ECO:0000313" key="2">
    <source>
        <dbReference type="EMBL" id="CAB4193778.1"/>
    </source>
</evidence>
<dbReference type="EMBL" id="LR796916">
    <property type="protein sequence ID" value="CAB4175427.1"/>
    <property type="molecule type" value="Genomic_DNA"/>
</dbReference>